<keyword evidence="5" id="KW-1185">Reference proteome</keyword>
<evidence type="ECO:0000256" key="2">
    <source>
        <dbReference type="ARBA" id="ARBA00022737"/>
    </source>
</evidence>
<dbReference type="InterPro" id="IPR050505">
    <property type="entry name" value="WDR55/POC1"/>
</dbReference>
<dbReference type="SMART" id="SM00320">
    <property type="entry name" value="WD40"/>
    <property type="match status" value="5"/>
</dbReference>
<sequence>MADPSSSGRSSTTITDLDMDSLTRCASYLSLRDISNMAMSCKYLNRAAYSDSIWQSLYREAWPHVVPLRSCQDSSIREAYLSRHTALHQFKYVDPLLFDVYTVGKPPHHILFDKNNIIFSQGPSIHSLNNDDLINGNISFLTRVNHNARITCTRLFSLGEAYLHQSESEKDDNVLITSSNDHFIRLWSKGGSRCFKGHNGPVLTLSDKILGDDSGKLFASGGEDGTVRLWSINSSGKRGQHALKATLYGHEKAVSLMAVAGHKTSLLVSISRNGKVRVWDTTAASSSIRSLCCVGMTSIPLSPVGMKCHEKLVYVAAGSSVIAIDLRTMHRVFTLVQQAQIHSFEFLPSKSLLCTGGTGRALLWDTRRVSNTVKVEPSAELDGHVGPVKLLHMDPHKVVTGGPDDPLVNVWDANTGTRTNSLICSPQDKLAEGLGCSAMAVDGCRIVTASGDDQENTIVRFRDFRFATCHVSSNLSEASSAVSKFWGPNSDSDSEELDWQ</sequence>
<dbReference type="EMBL" id="JACGWL010000010">
    <property type="protein sequence ID" value="KAK4393078.1"/>
    <property type="molecule type" value="Genomic_DNA"/>
</dbReference>
<dbReference type="PRINTS" id="PR00320">
    <property type="entry name" value="GPROTEINBRPT"/>
</dbReference>
<evidence type="ECO:0000313" key="5">
    <source>
        <dbReference type="Proteomes" id="UP001289374"/>
    </source>
</evidence>
<dbReference type="Pfam" id="PF00400">
    <property type="entry name" value="WD40"/>
    <property type="match status" value="2"/>
</dbReference>
<dbReference type="Gene3D" id="2.130.10.10">
    <property type="entry name" value="YVTN repeat-like/Quinoprotein amine dehydrogenase"/>
    <property type="match status" value="2"/>
</dbReference>
<evidence type="ECO:0000313" key="4">
    <source>
        <dbReference type="EMBL" id="KAK4393078.1"/>
    </source>
</evidence>
<evidence type="ECO:0000256" key="3">
    <source>
        <dbReference type="PROSITE-ProRule" id="PRU00221"/>
    </source>
</evidence>
<dbReference type="SUPFAM" id="SSF81383">
    <property type="entry name" value="F-box domain"/>
    <property type="match status" value="1"/>
</dbReference>
<keyword evidence="1 3" id="KW-0853">WD repeat</keyword>
<dbReference type="InterPro" id="IPR020472">
    <property type="entry name" value="WD40_PAC1"/>
</dbReference>
<reference evidence="4" key="1">
    <citation type="submission" date="2020-06" db="EMBL/GenBank/DDBJ databases">
        <authorList>
            <person name="Li T."/>
            <person name="Hu X."/>
            <person name="Zhang T."/>
            <person name="Song X."/>
            <person name="Zhang H."/>
            <person name="Dai N."/>
            <person name="Sheng W."/>
            <person name="Hou X."/>
            <person name="Wei L."/>
        </authorList>
    </citation>
    <scope>NUCLEOTIDE SEQUENCE</scope>
    <source>
        <strain evidence="4">K16</strain>
        <tissue evidence="4">Leaf</tissue>
    </source>
</reference>
<organism evidence="4 5">
    <name type="scientific">Sesamum angolense</name>
    <dbReference type="NCBI Taxonomy" id="2727404"/>
    <lineage>
        <taxon>Eukaryota</taxon>
        <taxon>Viridiplantae</taxon>
        <taxon>Streptophyta</taxon>
        <taxon>Embryophyta</taxon>
        <taxon>Tracheophyta</taxon>
        <taxon>Spermatophyta</taxon>
        <taxon>Magnoliopsida</taxon>
        <taxon>eudicotyledons</taxon>
        <taxon>Gunneridae</taxon>
        <taxon>Pentapetalae</taxon>
        <taxon>asterids</taxon>
        <taxon>lamiids</taxon>
        <taxon>Lamiales</taxon>
        <taxon>Pedaliaceae</taxon>
        <taxon>Sesamum</taxon>
    </lineage>
</organism>
<dbReference type="PANTHER" id="PTHR44019:SF8">
    <property type="entry name" value="POC1 CENTRIOLAR PROTEIN HOMOLOG"/>
    <property type="match status" value="1"/>
</dbReference>
<dbReference type="InterPro" id="IPR001680">
    <property type="entry name" value="WD40_rpt"/>
</dbReference>
<dbReference type="InterPro" id="IPR019775">
    <property type="entry name" value="WD40_repeat_CS"/>
</dbReference>
<accession>A0AAE2BPP8</accession>
<dbReference type="SUPFAM" id="SSF50978">
    <property type="entry name" value="WD40 repeat-like"/>
    <property type="match status" value="1"/>
</dbReference>
<name>A0AAE2BPP8_9LAMI</name>
<dbReference type="AlphaFoldDB" id="A0AAE2BPP8"/>
<dbReference type="Gene3D" id="1.20.1280.50">
    <property type="match status" value="1"/>
</dbReference>
<proteinExistence type="predicted"/>
<dbReference type="PROSITE" id="PS00678">
    <property type="entry name" value="WD_REPEATS_1"/>
    <property type="match status" value="1"/>
</dbReference>
<dbReference type="InterPro" id="IPR036047">
    <property type="entry name" value="F-box-like_dom_sf"/>
</dbReference>
<feature type="repeat" description="WD" evidence="3">
    <location>
        <begin position="381"/>
        <end position="421"/>
    </location>
</feature>
<evidence type="ECO:0000256" key="1">
    <source>
        <dbReference type="ARBA" id="ARBA00022574"/>
    </source>
</evidence>
<feature type="repeat" description="WD" evidence="3">
    <location>
        <begin position="247"/>
        <end position="289"/>
    </location>
</feature>
<comment type="caution">
    <text evidence="4">The sequence shown here is derived from an EMBL/GenBank/DDBJ whole genome shotgun (WGS) entry which is preliminary data.</text>
</comment>
<keyword evidence="2" id="KW-0677">Repeat</keyword>
<reference evidence="4" key="2">
    <citation type="journal article" date="2024" name="Plant">
        <title>Genomic evolution and insights into agronomic trait innovations of Sesamum species.</title>
        <authorList>
            <person name="Miao H."/>
            <person name="Wang L."/>
            <person name="Qu L."/>
            <person name="Liu H."/>
            <person name="Sun Y."/>
            <person name="Le M."/>
            <person name="Wang Q."/>
            <person name="Wei S."/>
            <person name="Zheng Y."/>
            <person name="Lin W."/>
            <person name="Duan Y."/>
            <person name="Cao H."/>
            <person name="Xiong S."/>
            <person name="Wang X."/>
            <person name="Wei L."/>
            <person name="Li C."/>
            <person name="Ma Q."/>
            <person name="Ju M."/>
            <person name="Zhao R."/>
            <person name="Li G."/>
            <person name="Mu C."/>
            <person name="Tian Q."/>
            <person name="Mei H."/>
            <person name="Zhang T."/>
            <person name="Gao T."/>
            <person name="Zhang H."/>
        </authorList>
    </citation>
    <scope>NUCLEOTIDE SEQUENCE</scope>
    <source>
        <strain evidence="4">K16</strain>
    </source>
</reference>
<dbReference type="Proteomes" id="UP001289374">
    <property type="component" value="Unassembled WGS sequence"/>
</dbReference>
<dbReference type="PROSITE" id="PS50082">
    <property type="entry name" value="WD_REPEATS_2"/>
    <property type="match status" value="3"/>
</dbReference>
<gene>
    <name evidence="4" type="ORF">Sango_1778600</name>
</gene>
<dbReference type="InterPro" id="IPR036322">
    <property type="entry name" value="WD40_repeat_dom_sf"/>
</dbReference>
<protein>
    <submittedName>
        <fullName evidence="4">Uncharacterized protein</fullName>
    </submittedName>
</protein>
<dbReference type="InterPro" id="IPR015943">
    <property type="entry name" value="WD40/YVTN_repeat-like_dom_sf"/>
</dbReference>
<dbReference type="PANTHER" id="PTHR44019">
    <property type="entry name" value="WD REPEAT-CONTAINING PROTEIN 55"/>
    <property type="match status" value="1"/>
</dbReference>
<feature type="repeat" description="WD" evidence="3">
    <location>
        <begin position="195"/>
        <end position="234"/>
    </location>
</feature>